<dbReference type="Proteomes" id="UP000015216">
    <property type="component" value="Chromosome"/>
</dbReference>
<keyword evidence="2" id="KW-0645">Protease</keyword>
<gene>
    <name evidence="2" type="ORF">SSDC_01000</name>
</gene>
<dbReference type="OrthoDB" id="9809995at2"/>
<dbReference type="STRING" id="669502.SSDC_01000"/>
<dbReference type="EMBL" id="CP003468">
    <property type="protein sequence ID" value="AGS06890.1"/>
    <property type="molecule type" value="Genomic_DNA"/>
</dbReference>
<proteinExistence type="predicted"/>
<dbReference type="RefSeq" id="WP_020915465.1">
    <property type="nucleotide sequence ID" value="NC_021885.1"/>
</dbReference>
<organism evidence="2 3">
    <name type="scientific">Candidatus Profftella armatura</name>
    <dbReference type="NCBI Taxonomy" id="669502"/>
    <lineage>
        <taxon>Bacteria</taxon>
        <taxon>Pseudomonadati</taxon>
        <taxon>Pseudomonadota</taxon>
        <taxon>Betaproteobacteria</taxon>
        <taxon>Candidatus Profftella</taxon>
    </lineage>
</organism>
<dbReference type="Pfam" id="PF00814">
    <property type="entry name" value="TsaD"/>
    <property type="match status" value="1"/>
</dbReference>
<keyword evidence="2" id="KW-0378">Hydrolase</keyword>
<reference evidence="2 3" key="1">
    <citation type="journal article" date="2013" name="Curr. Biol.">
        <title>Defensive bacteriome symbiont with a drastically reduced genome.</title>
        <authorList>
            <person name="Nakabachi A."/>
            <person name="Ueoka R."/>
            <person name="Oshima K."/>
            <person name="Teta R."/>
            <person name="Mangoni A."/>
            <person name="Gurgui M."/>
            <person name="Oldham N.J."/>
            <person name="van Echten-Deckert G."/>
            <person name="Okamura K."/>
            <person name="Yamamoto K."/>
            <person name="Inoue H."/>
            <person name="Ohkuma M."/>
            <person name="Hongoh Y."/>
            <person name="Miyagishima S.Y."/>
            <person name="Hattori M."/>
            <person name="Piel J."/>
            <person name="Fukatsu T."/>
        </authorList>
    </citation>
    <scope>NUCLEOTIDE SEQUENCE [LARGE SCALE GENOMIC DNA]</scope>
    <source>
        <strain evidence="2 3">DC</strain>
    </source>
</reference>
<dbReference type="GO" id="GO:0008233">
    <property type="term" value="F:peptidase activity"/>
    <property type="evidence" value="ECO:0007669"/>
    <property type="project" value="UniProtKB-KW"/>
</dbReference>
<feature type="domain" description="Gcp-like" evidence="1">
    <location>
        <begin position="33"/>
        <end position="152"/>
    </location>
</feature>
<dbReference type="GO" id="GO:0006508">
    <property type="term" value="P:proteolysis"/>
    <property type="evidence" value="ECO:0007669"/>
    <property type="project" value="UniProtKB-KW"/>
</dbReference>
<dbReference type="HOGENOM" id="CLU_064886_2_0_4"/>
<evidence type="ECO:0000313" key="2">
    <source>
        <dbReference type="EMBL" id="AGS06890.1"/>
    </source>
</evidence>
<dbReference type="NCBIfam" id="TIGR03725">
    <property type="entry name" value="T6A_YeaZ"/>
    <property type="match status" value="1"/>
</dbReference>
<dbReference type="InterPro" id="IPR000905">
    <property type="entry name" value="Gcp-like_dom"/>
</dbReference>
<sequence length="237" mass="26442">MFTILAIETSTEISSVALLNKYSLFSYESYNKNKHSQCVLPMIQMILKHAQIKLNQCSFIACGIGPGSFTGIRIACGITQGLSFGAKLLVAPIITLEAMAQACYEYFNIKDVLTILDAHMGKVYWAQYSYINSDIGWDIITKPTLSSIECITPTGNPILCGNGLKAYKNKFYNSILFDKCILTTNNIQKLIIPSARQIAKLGYYTAIKNKLVTSDKVQPLYIRNKIVKTISDRIIKN</sequence>
<dbReference type="GO" id="GO:0002949">
    <property type="term" value="P:tRNA threonylcarbamoyladenosine modification"/>
    <property type="evidence" value="ECO:0007669"/>
    <property type="project" value="InterPro"/>
</dbReference>
<dbReference type="InterPro" id="IPR022496">
    <property type="entry name" value="T6A_TsaB"/>
</dbReference>
<dbReference type="Gene3D" id="3.30.420.40">
    <property type="match status" value="2"/>
</dbReference>
<dbReference type="PATRIC" id="fig|669502.6.peg.194"/>
<dbReference type="CDD" id="cd24032">
    <property type="entry name" value="ASKHA_NBD_TsaB"/>
    <property type="match status" value="1"/>
</dbReference>
<dbReference type="AlphaFoldDB" id="S5R8I0"/>
<dbReference type="InterPro" id="IPR043129">
    <property type="entry name" value="ATPase_NBD"/>
</dbReference>
<evidence type="ECO:0000313" key="3">
    <source>
        <dbReference type="Proteomes" id="UP000015216"/>
    </source>
</evidence>
<dbReference type="eggNOG" id="COG1214">
    <property type="taxonomic scope" value="Bacteria"/>
</dbReference>
<evidence type="ECO:0000259" key="1">
    <source>
        <dbReference type="Pfam" id="PF00814"/>
    </source>
</evidence>
<name>S5R8I0_9PROT</name>
<protein>
    <submittedName>
        <fullName evidence="2">Glycoprotease</fullName>
    </submittedName>
</protein>
<accession>S5R8I0</accession>
<dbReference type="KEGG" id="ssdc:SSDC_01000"/>
<dbReference type="SUPFAM" id="SSF53067">
    <property type="entry name" value="Actin-like ATPase domain"/>
    <property type="match status" value="2"/>
</dbReference>
<keyword evidence="3" id="KW-1185">Reference proteome</keyword>
<dbReference type="GeneID" id="301553066"/>